<evidence type="ECO:0000256" key="1">
    <source>
        <dbReference type="ARBA" id="ARBA00022670"/>
    </source>
</evidence>
<evidence type="ECO:0000313" key="6">
    <source>
        <dbReference type="Proteomes" id="UP000182836"/>
    </source>
</evidence>
<proteinExistence type="inferred from homology"/>
<dbReference type="Pfam" id="PF20436">
    <property type="entry name" value="LonB_AAA-LID"/>
    <property type="match status" value="1"/>
</dbReference>
<dbReference type="SUPFAM" id="SSF52540">
    <property type="entry name" value="P-loop containing nucleoside triphosphate hydrolases"/>
    <property type="match status" value="1"/>
</dbReference>
<dbReference type="PROSITE" id="PS51786">
    <property type="entry name" value="LON_PROTEOLYTIC"/>
    <property type="match status" value="1"/>
</dbReference>
<feature type="coiled-coil region" evidence="3">
    <location>
        <begin position="212"/>
        <end position="253"/>
    </location>
</feature>
<organism evidence="5 6">
    <name type="scientific">Aneurinibacillus migulanus</name>
    <name type="common">Bacillus migulanus</name>
    <dbReference type="NCBI Taxonomy" id="47500"/>
    <lineage>
        <taxon>Bacteria</taxon>
        <taxon>Bacillati</taxon>
        <taxon>Bacillota</taxon>
        <taxon>Bacilli</taxon>
        <taxon>Bacillales</taxon>
        <taxon>Paenibacillaceae</taxon>
        <taxon>Aneurinibacillus group</taxon>
        <taxon>Aneurinibacillus</taxon>
    </lineage>
</organism>
<dbReference type="PRINTS" id="PR00830">
    <property type="entry name" value="ENDOLAPTASE"/>
</dbReference>
<keyword evidence="3" id="KW-0175">Coiled coil</keyword>
<evidence type="ECO:0000256" key="2">
    <source>
        <dbReference type="PROSITE-ProRule" id="PRU01122"/>
    </source>
</evidence>
<gene>
    <name evidence="5" type="ORF">SAMN04487909_104219</name>
</gene>
<evidence type="ECO:0000313" key="5">
    <source>
        <dbReference type="EMBL" id="SDI49327.1"/>
    </source>
</evidence>
<dbReference type="SUPFAM" id="SSF54211">
    <property type="entry name" value="Ribosomal protein S5 domain 2-like"/>
    <property type="match status" value="1"/>
</dbReference>
<dbReference type="Pfam" id="PF05362">
    <property type="entry name" value="Lon_C"/>
    <property type="match status" value="1"/>
</dbReference>
<keyword evidence="1 2" id="KW-0645">Protease</keyword>
<dbReference type="GO" id="GO:0006508">
    <property type="term" value="P:proteolysis"/>
    <property type="evidence" value="ECO:0007669"/>
    <property type="project" value="UniProtKB-KW"/>
</dbReference>
<dbReference type="Pfam" id="PF13654">
    <property type="entry name" value="AAA_32"/>
    <property type="match status" value="1"/>
</dbReference>
<evidence type="ECO:0000256" key="3">
    <source>
        <dbReference type="SAM" id="Coils"/>
    </source>
</evidence>
<feature type="domain" description="Lon proteolytic" evidence="4">
    <location>
        <begin position="574"/>
        <end position="769"/>
    </location>
</feature>
<reference evidence="5 6" key="1">
    <citation type="submission" date="2016-10" db="EMBL/GenBank/DDBJ databases">
        <authorList>
            <person name="de Groot N.N."/>
        </authorList>
    </citation>
    <scope>NUCLEOTIDE SEQUENCE [LARGE SCALE GENOMIC DNA]</scope>
    <source>
        <strain evidence="5 6">DSM 2895</strain>
    </source>
</reference>
<name>A0A1G8L143_ANEMI</name>
<dbReference type="GO" id="GO:0005524">
    <property type="term" value="F:ATP binding"/>
    <property type="evidence" value="ECO:0007669"/>
    <property type="project" value="InterPro"/>
</dbReference>
<dbReference type="InterPro" id="IPR014721">
    <property type="entry name" value="Ribsml_uS5_D2-typ_fold_subgr"/>
</dbReference>
<dbReference type="InterPro" id="IPR046844">
    <property type="entry name" value="Lon-like_helical"/>
</dbReference>
<dbReference type="InterPro" id="IPR027065">
    <property type="entry name" value="Lon_Prtase"/>
</dbReference>
<accession>A0A1G8L143</accession>
<dbReference type="InterPro" id="IPR041699">
    <property type="entry name" value="AAA_32"/>
</dbReference>
<dbReference type="Gene3D" id="3.40.50.300">
    <property type="entry name" value="P-loop containing nucleotide triphosphate hydrolases"/>
    <property type="match status" value="2"/>
</dbReference>
<keyword evidence="2" id="KW-0720">Serine protease</keyword>
<dbReference type="InterPro" id="IPR008269">
    <property type="entry name" value="Lon_proteolytic"/>
</dbReference>
<dbReference type="EC" id="3.4.21.53" evidence="2"/>
<feature type="active site" evidence="2">
    <location>
        <position position="707"/>
    </location>
</feature>
<dbReference type="InterPro" id="IPR027417">
    <property type="entry name" value="P-loop_NTPase"/>
</dbReference>
<dbReference type="RefSeq" id="WP_074714895.1">
    <property type="nucleotide sequence ID" value="NZ_BJOA01000134.1"/>
</dbReference>
<dbReference type="Proteomes" id="UP000182836">
    <property type="component" value="Unassembled WGS sequence"/>
</dbReference>
<dbReference type="AlphaFoldDB" id="A0A1G8L143"/>
<dbReference type="GO" id="GO:0030163">
    <property type="term" value="P:protein catabolic process"/>
    <property type="evidence" value="ECO:0007669"/>
    <property type="project" value="InterPro"/>
</dbReference>
<dbReference type="GO" id="GO:0004176">
    <property type="term" value="F:ATP-dependent peptidase activity"/>
    <property type="evidence" value="ECO:0007669"/>
    <property type="project" value="UniProtKB-UniRule"/>
</dbReference>
<dbReference type="InterPro" id="IPR046843">
    <property type="entry name" value="LonB_AAA-LID"/>
</dbReference>
<evidence type="ECO:0000259" key="4">
    <source>
        <dbReference type="PROSITE" id="PS51786"/>
    </source>
</evidence>
<dbReference type="Pfam" id="PF20437">
    <property type="entry name" value="LonC_helical"/>
    <property type="match status" value="1"/>
</dbReference>
<dbReference type="InterPro" id="IPR020568">
    <property type="entry name" value="Ribosomal_Su5_D2-typ_SF"/>
</dbReference>
<dbReference type="OrthoDB" id="9758568at2"/>
<comment type="similarity">
    <text evidence="2">Belongs to the peptidase S16 family.</text>
</comment>
<comment type="catalytic activity">
    <reaction evidence="2">
        <text>Hydrolysis of proteins in presence of ATP.</text>
        <dbReference type="EC" id="3.4.21.53"/>
    </reaction>
</comment>
<sequence>MWKQVPKKELEKRKVPIEQLRTSTPPEAFPCETTEQIEPLKEGIIGQDRAVHAMEFGLKIKKAGYNLYVAGPPGTGKATYTQAKAKQAAKGKPTPKDWCYVYNFLHPDHPLALSFPAGEGREFKARMDTLLQDIEREIRKTFAGEEYQKSRRERMQNFEKKAQERWKELDELARELNFSLERTGEGGIATIPLLFGKPISNEEFNRLPEVSRQEIKEKSKRLEQQVTESVRQIQLLEKEVEQEIAQLDKESVRHALVPLFRPVIDEYTDEKVQKYLREYEYDVTQNHGFFKEETGESNPMARLLQRNEENNLLRYKVNLLVDNDTLSGAPVVFENNPTYYNLFGRVEYRSTFGTMTTDFTMIKPGALHMANGGYLLVQIAELLRNPLSWHVLKRMLKTESMRIENVSEEHGLIATSGLKPEAIPLDVKVILLGSPYIYHVLSELDEDFPKLFKVKVEFDTDMKKDKRHYHEFAAFVRSYCEKEKLLPFHRSALAALLDYSTRLAGDQRKLTTNFHNLSRLLVEASFWAEEAGAAIVVAEHVHQALEEQEYRANRMDEKMRELIEEGTIMVDVAGEKVGQINGLAVLQTGDYAFGQPHRITARTFIGRQGIINIERETSLSGQFHHKGLLILSGYLAGNFAQDKPLPLSASITFEQTYSRIDGDSASSTELYALLSSLSDIPIRQGIAVTGSVNQFGEIQPIGGVNEKIEGFFMVCQAIGLSSEQGVIIPHQNVKNLMLRTEVVEAVRAGQFHIWQVRTIEEGIEILTGVCAGTADNHGGYEQGTLFGQVSRRLAQMSSSIKEDTADLVIDVDAQAMQKLIESDKEDKG</sequence>
<dbReference type="Gene3D" id="1.10.8.60">
    <property type="match status" value="1"/>
</dbReference>
<dbReference type="GeneID" id="42304226"/>
<feature type="active site" evidence="2">
    <location>
        <position position="664"/>
    </location>
</feature>
<dbReference type="Gene3D" id="3.30.230.10">
    <property type="match status" value="1"/>
</dbReference>
<dbReference type="PANTHER" id="PTHR10046">
    <property type="entry name" value="ATP DEPENDENT LON PROTEASE FAMILY MEMBER"/>
    <property type="match status" value="1"/>
</dbReference>
<dbReference type="GO" id="GO:0004252">
    <property type="term" value="F:serine-type endopeptidase activity"/>
    <property type="evidence" value="ECO:0007669"/>
    <property type="project" value="UniProtKB-UniRule"/>
</dbReference>
<protein>
    <recommendedName>
        <fullName evidence="2">endopeptidase La</fullName>
        <ecNumber evidence="2">3.4.21.53</ecNumber>
    </recommendedName>
</protein>
<dbReference type="EMBL" id="FNED01000004">
    <property type="protein sequence ID" value="SDI49327.1"/>
    <property type="molecule type" value="Genomic_DNA"/>
</dbReference>
<keyword evidence="2" id="KW-0378">Hydrolase</keyword>